<evidence type="ECO:0000313" key="1">
    <source>
        <dbReference type="EMBL" id="RKT55580.1"/>
    </source>
</evidence>
<name>A0A495W3A9_9PSEU</name>
<keyword evidence="2" id="KW-1185">Reference proteome</keyword>
<evidence type="ECO:0008006" key="3">
    <source>
        <dbReference type="Google" id="ProtNLM"/>
    </source>
</evidence>
<organism evidence="1 2">
    <name type="scientific">Saccharothrix australiensis</name>
    <dbReference type="NCBI Taxonomy" id="2072"/>
    <lineage>
        <taxon>Bacteria</taxon>
        <taxon>Bacillati</taxon>
        <taxon>Actinomycetota</taxon>
        <taxon>Actinomycetes</taxon>
        <taxon>Pseudonocardiales</taxon>
        <taxon>Pseudonocardiaceae</taxon>
        <taxon>Saccharothrix</taxon>
    </lineage>
</organism>
<protein>
    <recommendedName>
        <fullName evidence="3">Tetratricopeptide repeat protein</fullName>
    </recommendedName>
</protein>
<dbReference type="Gene3D" id="3.40.50.300">
    <property type="entry name" value="P-loop containing nucleotide triphosphate hydrolases"/>
    <property type="match status" value="1"/>
</dbReference>
<dbReference type="InterPro" id="IPR011990">
    <property type="entry name" value="TPR-like_helical_dom_sf"/>
</dbReference>
<accession>A0A495W3A9</accession>
<proteinExistence type="predicted"/>
<dbReference type="AlphaFoldDB" id="A0A495W3A9"/>
<gene>
    <name evidence="1" type="ORF">C8E97_4257</name>
</gene>
<dbReference type="Gene3D" id="1.25.40.10">
    <property type="entry name" value="Tetratricopeptide repeat domain"/>
    <property type="match status" value="1"/>
</dbReference>
<reference evidence="1 2" key="1">
    <citation type="submission" date="2018-10" db="EMBL/GenBank/DDBJ databases">
        <title>Sequencing the genomes of 1000 actinobacteria strains.</title>
        <authorList>
            <person name="Klenk H.-P."/>
        </authorList>
    </citation>
    <scope>NUCLEOTIDE SEQUENCE [LARGE SCALE GENOMIC DNA]</scope>
    <source>
        <strain evidence="1 2">DSM 43800</strain>
    </source>
</reference>
<comment type="caution">
    <text evidence="1">The sequence shown here is derived from an EMBL/GenBank/DDBJ whole genome shotgun (WGS) entry which is preliminary data.</text>
</comment>
<dbReference type="SUPFAM" id="SSF52540">
    <property type="entry name" value="P-loop containing nucleoside triphosphate hydrolases"/>
    <property type="match status" value="1"/>
</dbReference>
<evidence type="ECO:0000313" key="2">
    <source>
        <dbReference type="Proteomes" id="UP000282084"/>
    </source>
</evidence>
<dbReference type="InterPro" id="IPR027417">
    <property type="entry name" value="P-loop_NTPase"/>
</dbReference>
<sequence>MQNSLRRPRSPEQGSAGFRYACWPAGVGTRPRIGDMAGRSRRDGRTKGVTASPIRNEISGSVEGTAVQVGMVMGDLHLHLHAAHREARDEPDQLRWDHDPHFTGRGDILERLEKLLTPAADEGFTPVVLHGLGGTGKTSVAVELAVQLSERFRPVFVSGRTRASLIGDLIRLGGAQYDDVWNLGIAAAAGPVTPQLPFPADTLLIVDGVTDVETLRGVIPRSAPCRVLITSTVRQLDQGYAQVELTEWQPEESVRYLELVLPDASVEDRRLLGKALHHHPLALTQAAHHCRLMARSVDTFLKHLVSEPLVALDVGEASGHRDTTLRTIQLNIKMAVGRESLAGDLLAMLAHLGTDPVPVGLLAQRLPVTYVKGYGTTGTEPQNRSQWFFRRRGKRPASSEERSDTARDMVRALSDAGRRERAIASLVSLSLVRVGAERLSVHPLVALVARCLAEDPLPWLQVGYGLFVQHLNPADDQLGGSRESFLGPIASLTDIAMRHGYAGTVVLAACVHLARRLAFYGVRNDPNPSLGADPVTLAHYALSAAEANSVTAPELRGVAVEARTTLAQLAWWKGDVGSAYELCMTNMAMALDYQDFRLYLRFLRSVGEIAAVSGDRKIAQDVLEKIVSEVDPRVTEPALQAGIAYTKTQILRLFNRIDEARTLNATVLEMLQEHSLDRYTVEMAHQMAAQLARDTDDAAAALHHELALLELRRASANDDRPDRHLVDSLHGAADAAIDVNNLILSAKLIDEAYTLAKDGFGQDSDVYATVLGVRGRLRLHQRHYQAAVEDLTAGNRFFQANPGMARGGRTAILIHLALATAALGDRKQALIFANEAYTLDRQMYGEDHPETLKDKETIHYLSKGMR</sequence>
<dbReference type="Proteomes" id="UP000282084">
    <property type="component" value="Unassembled WGS sequence"/>
</dbReference>
<dbReference type="EMBL" id="RBXO01000001">
    <property type="protein sequence ID" value="RKT55580.1"/>
    <property type="molecule type" value="Genomic_DNA"/>
</dbReference>